<sequence>MSSTGAMTLPESEAPRQQPPPRRRTREITVGSVVTTLALSVLAGPSQNAGGRARP</sequence>
<dbReference type="RefSeq" id="WP_194043757.1">
    <property type="nucleotide sequence ID" value="NZ_CP063373.1"/>
</dbReference>
<evidence type="ECO:0000313" key="3">
    <source>
        <dbReference type="Proteomes" id="UP000594205"/>
    </source>
</evidence>
<gene>
    <name evidence="2" type="ORF">IM697_00930</name>
</gene>
<evidence type="ECO:0000313" key="2">
    <source>
        <dbReference type="EMBL" id="QOV37070.1"/>
    </source>
</evidence>
<dbReference type="AlphaFoldDB" id="A0A7M2SL25"/>
<dbReference type="KEGG" id="sfeu:IM697_00930"/>
<feature type="region of interest" description="Disordered" evidence="1">
    <location>
        <begin position="1"/>
        <end position="29"/>
    </location>
</feature>
<organism evidence="2 3">
    <name type="scientific">Streptomyces ferrugineus</name>
    <dbReference type="NCBI Taxonomy" id="1413221"/>
    <lineage>
        <taxon>Bacteria</taxon>
        <taxon>Bacillati</taxon>
        <taxon>Actinomycetota</taxon>
        <taxon>Actinomycetes</taxon>
        <taxon>Kitasatosporales</taxon>
        <taxon>Streptomycetaceae</taxon>
        <taxon>Streptomyces</taxon>
    </lineage>
</organism>
<reference evidence="2 3" key="1">
    <citation type="submission" date="2020-10" db="EMBL/GenBank/DDBJ databases">
        <title>Streptomyces ferrugineus complate genome analysis.</title>
        <authorList>
            <person name="Anwar N."/>
        </authorList>
    </citation>
    <scope>NUCLEOTIDE SEQUENCE [LARGE SCALE GENOMIC DNA]</scope>
    <source>
        <strain evidence="2 3">CCTCC AA2014009</strain>
    </source>
</reference>
<protein>
    <submittedName>
        <fullName evidence="2">Uncharacterized protein</fullName>
    </submittedName>
</protein>
<name>A0A7M2SL25_9ACTN</name>
<evidence type="ECO:0000256" key="1">
    <source>
        <dbReference type="SAM" id="MobiDB-lite"/>
    </source>
</evidence>
<accession>A0A7M2SL25</accession>
<dbReference type="EMBL" id="CP063373">
    <property type="protein sequence ID" value="QOV37070.1"/>
    <property type="molecule type" value="Genomic_DNA"/>
</dbReference>
<dbReference type="Proteomes" id="UP000594205">
    <property type="component" value="Chromosome"/>
</dbReference>
<keyword evidence="3" id="KW-1185">Reference proteome</keyword>
<proteinExistence type="predicted"/>